<protein>
    <submittedName>
        <fullName evidence="1">Uncharacterized protein</fullName>
    </submittedName>
</protein>
<dbReference type="Proteomes" id="UP000321306">
    <property type="component" value="Unassembled WGS sequence"/>
</dbReference>
<gene>
    <name evidence="1" type="ORF">DC3_00560</name>
</gene>
<evidence type="ECO:0000313" key="1">
    <source>
        <dbReference type="EMBL" id="GEM44421.1"/>
    </source>
</evidence>
<dbReference type="OrthoDB" id="9778052at2"/>
<dbReference type="AlphaFoldDB" id="A0A511MVJ5"/>
<accession>A0A511MVJ5</accession>
<reference evidence="1 2" key="1">
    <citation type="submission" date="2019-07" db="EMBL/GenBank/DDBJ databases">
        <title>Whole genome shotgun sequence of Deinococcus cellulosilyticus NBRC 106333.</title>
        <authorList>
            <person name="Hosoyama A."/>
            <person name="Uohara A."/>
            <person name="Ohji S."/>
            <person name="Ichikawa N."/>
        </authorList>
    </citation>
    <scope>NUCLEOTIDE SEQUENCE [LARGE SCALE GENOMIC DNA]</scope>
    <source>
        <strain evidence="1 2">NBRC 106333</strain>
    </source>
</reference>
<dbReference type="EMBL" id="BJXB01000001">
    <property type="protein sequence ID" value="GEM44421.1"/>
    <property type="molecule type" value="Genomic_DNA"/>
</dbReference>
<sequence length="86" mass="9939">MDVQIFVLAHYSSSAVNTGTGEVRRVFLTLARTYDDAKIFAERDAGRELEFKTVVPDHWEAAGPKKRFYVILRQKMHDPLPFPEEE</sequence>
<evidence type="ECO:0000313" key="2">
    <source>
        <dbReference type="Proteomes" id="UP000321306"/>
    </source>
</evidence>
<dbReference type="RefSeq" id="WP_146881584.1">
    <property type="nucleotide sequence ID" value="NZ_BJXB01000001.1"/>
</dbReference>
<proteinExistence type="predicted"/>
<keyword evidence="2" id="KW-1185">Reference proteome</keyword>
<name>A0A511MVJ5_DEIC1</name>
<comment type="caution">
    <text evidence="1">The sequence shown here is derived from an EMBL/GenBank/DDBJ whole genome shotgun (WGS) entry which is preliminary data.</text>
</comment>
<organism evidence="1 2">
    <name type="scientific">Deinococcus cellulosilyticus (strain DSM 18568 / NBRC 106333 / KACC 11606 / 5516J-15)</name>
    <dbReference type="NCBI Taxonomy" id="1223518"/>
    <lineage>
        <taxon>Bacteria</taxon>
        <taxon>Thermotogati</taxon>
        <taxon>Deinococcota</taxon>
        <taxon>Deinococci</taxon>
        <taxon>Deinococcales</taxon>
        <taxon>Deinococcaceae</taxon>
        <taxon>Deinococcus</taxon>
    </lineage>
</organism>